<organism evidence="3 4">
    <name type="scientific">Rubroshorea leprosula</name>
    <dbReference type="NCBI Taxonomy" id="152421"/>
    <lineage>
        <taxon>Eukaryota</taxon>
        <taxon>Viridiplantae</taxon>
        <taxon>Streptophyta</taxon>
        <taxon>Embryophyta</taxon>
        <taxon>Tracheophyta</taxon>
        <taxon>Spermatophyta</taxon>
        <taxon>Magnoliopsida</taxon>
        <taxon>eudicotyledons</taxon>
        <taxon>Gunneridae</taxon>
        <taxon>Pentapetalae</taxon>
        <taxon>rosids</taxon>
        <taxon>malvids</taxon>
        <taxon>Malvales</taxon>
        <taxon>Dipterocarpaceae</taxon>
        <taxon>Rubroshorea</taxon>
    </lineage>
</organism>
<protein>
    <recommendedName>
        <fullName evidence="2">Synergin gamma C-terminal domain-containing protein</fullName>
    </recommendedName>
</protein>
<accession>A0AAV5KAC0</accession>
<proteinExistence type="predicted"/>
<dbReference type="PANTHER" id="PTHR35701">
    <property type="entry name" value="OS11G0148400 PROTEIN"/>
    <property type="match status" value="1"/>
</dbReference>
<feature type="compositionally biased region" description="Acidic residues" evidence="1">
    <location>
        <begin position="1"/>
        <end position="10"/>
    </location>
</feature>
<feature type="domain" description="Synergin gamma C-terminal" evidence="2">
    <location>
        <begin position="728"/>
        <end position="918"/>
    </location>
</feature>
<dbReference type="AlphaFoldDB" id="A0AAV5KAC0"/>
<evidence type="ECO:0000313" key="4">
    <source>
        <dbReference type="Proteomes" id="UP001054252"/>
    </source>
</evidence>
<evidence type="ECO:0000313" key="3">
    <source>
        <dbReference type="EMBL" id="GKV20655.1"/>
    </source>
</evidence>
<dbReference type="InterPro" id="IPR059024">
    <property type="entry name" value="SYNRG_C"/>
</dbReference>
<dbReference type="Pfam" id="PF25999">
    <property type="entry name" value="SYNRG_C"/>
    <property type="match status" value="1"/>
</dbReference>
<dbReference type="Proteomes" id="UP001054252">
    <property type="component" value="Unassembled WGS sequence"/>
</dbReference>
<evidence type="ECO:0000256" key="1">
    <source>
        <dbReference type="SAM" id="MobiDB-lite"/>
    </source>
</evidence>
<keyword evidence="4" id="KW-1185">Reference proteome</keyword>
<reference evidence="3 4" key="1">
    <citation type="journal article" date="2021" name="Commun. Biol.">
        <title>The genome of Shorea leprosula (Dipterocarpaceae) highlights the ecological relevance of drought in aseasonal tropical rainforests.</title>
        <authorList>
            <person name="Ng K.K.S."/>
            <person name="Kobayashi M.J."/>
            <person name="Fawcett J.A."/>
            <person name="Hatakeyama M."/>
            <person name="Paape T."/>
            <person name="Ng C.H."/>
            <person name="Ang C.C."/>
            <person name="Tnah L.H."/>
            <person name="Lee C.T."/>
            <person name="Nishiyama T."/>
            <person name="Sese J."/>
            <person name="O'Brien M.J."/>
            <person name="Copetti D."/>
            <person name="Mohd Noor M.I."/>
            <person name="Ong R.C."/>
            <person name="Putra M."/>
            <person name="Sireger I.Z."/>
            <person name="Indrioko S."/>
            <person name="Kosugi Y."/>
            <person name="Izuno A."/>
            <person name="Isagi Y."/>
            <person name="Lee S.L."/>
            <person name="Shimizu K.K."/>
        </authorList>
    </citation>
    <scope>NUCLEOTIDE SEQUENCE [LARGE SCALE GENOMIC DNA]</scope>
    <source>
        <strain evidence="3">214</strain>
    </source>
</reference>
<feature type="compositionally biased region" description="Basic and acidic residues" evidence="1">
    <location>
        <begin position="164"/>
        <end position="176"/>
    </location>
</feature>
<gene>
    <name evidence="3" type="ORF">SLEP1_g30752</name>
</gene>
<feature type="region of interest" description="Disordered" evidence="1">
    <location>
        <begin position="1"/>
        <end position="84"/>
    </location>
</feature>
<feature type="compositionally biased region" description="Polar residues" evidence="1">
    <location>
        <begin position="149"/>
        <end position="162"/>
    </location>
</feature>
<evidence type="ECO:0000259" key="2">
    <source>
        <dbReference type="Pfam" id="PF25999"/>
    </source>
</evidence>
<dbReference type="PANTHER" id="PTHR35701:SF1">
    <property type="entry name" value="OS11G0148400 PROTEIN"/>
    <property type="match status" value="1"/>
</dbReference>
<comment type="caution">
    <text evidence="3">The sequence shown here is derived from an EMBL/GenBank/DDBJ whole genome shotgun (WGS) entry which is preliminary data.</text>
</comment>
<dbReference type="EMBL" id="BPVZ01000055">
    <property type="protein sequence ID" value="GKV20655.1"/>
    <property type="molecule type" value="Genomic_DNA"/>
</dbReference>
<feature type="region of interest" description="Disordered" evidence="1">
    <location>
        <begin position="489"/>
        <end position="508"/>
    </location>
</feature>
<sequence>MAENDDDEGFGDFRSSVDGPRISSKNNIPNAEDDDWGDFINSSFHSRTGSLPAEQLDPFGGISSVQVEPDSMPNGEDSAGTGWVKPIGAIPLSIFGEEEREEEGSGAMDQTFNGANGLLFSTRKADNAKTKQLDLNELMYNLYKQNLKSNDVSGPESASSESVPDPKHTNEQDLHRNGLNPNLNGKHEVNFSSNGSILKRDELNLVSNGLNSNIKTSSLDGEGANLDSNLFNEIKLSSGGFAPTQNGFKLDPSGIDSSLADGDVEVDDDGDDGWEFKAAESKAESGSEISNLKSEENIAQNGSISNFIVSNFSLNVLGVDANGLNSNVNGLNLSSTDKNQEFSDDGWEFKTAESETSSRDDSVKVDEGMQEHPEGAEYTFGFGNGTNGATDLFATSGGISDAPYNWGSGFSFNPSSATQRKHDKKNNGFNTSTVSENIDSDKTCWAFKDVFSETESKDKKNEGVLEKHNGALPLSIFGDVEPETDDPLTYPDVSTHKPTPLKVGMKDSGSNMSIKDLISTLYSQVEQDASIIHRDSPNENGYVSTKRMVASDTVNSADGFDDNSWEFKGVLFGSGDENQKSALGGGDSSQLYPAEGKINDFVDFYSKLTDELCFVALFHVDGLKKVQSSAPAGEDGGIERLEKEIQDLCNVMHKDGTKSKEIPSENDQSRCIFLNEFTQILQEEQFQVLESEYHLSEKLPLAGKDLQSATELLKHAASTLKILRLGSIEEQYSYVSTWFQIVSACAEELKHGSLLWEQSREKNIDTQILTIPQGRQYIHALGEIYRVIEVIGLSAKLFKPWILFSSANSIGIFEHLRECSTLWSNSGLQDACQSMSDPVHSDSGAIKALLDSIMYIRNLDLHELHNYILSGEEPTCHLSLLTAGTVPGMKMVAWNGVQYFLPLANLWTNLISYDPPNLPRIPANQ</sequence>
<name>A0AAV5KAC0_9ROSI</name>
<feature type="region of interest" description="Disordered" evidence="1">
    <location>
        <begin position="149"/>
        <end position="191"/>
    </location>
</feature>
<feature type="compositionally biased region" description="Polar residues" evidence="1">
    <location>
        <begin position="40"/>
        <end position="49"/>
    </location>
</feature>